<comment type="caution">
    <text evidence="8">The sequence shown here is derived from an EMBL/GenBank/DDBJ whole genome shotgun (WGS) entry which is preliminary data.</text>
</comment>
<evidence type="ECO:0000256" key="5">
    <source>
        <dbReference type="ARBA" id="ARBA00023136"/>
    </source>
</evidence>
<name>A0A6N8HUY7_9FIRM</name>
<evidence type="ECO:0000256" key="7">
    <source>
        <dbReference type="SAM" id="Phobius"/>
    </source>
</evidence>
<evidence type="ECO:0000256" key="1">
    <source>
        <dbReference type="ARBA" id="ARBA00004236"/>
    </source>
</evidence>
<feature type="transmembrane region" description="Helical" evidence="7">
    <location>
        <begin position="12"/>
        <end position="32"/>
    </location>
</feature>
<evidence type="ECO:0000256" key="2">
    <source>
        <dbReference type="ARBA" id="ARBA00022475"/>
    </source>
</evidence>
<keyword evidence="5 7" id="KW-0472">Membrane</keyword>
<comment type="subcellular location">
    <subcellularLocation>
        <location evidence="1">Cell membrane</location>
    </subcellularLocation>
</comment>
<evidence type="ECO:0000256" key="3">
    <source>
        <dbReference type="ARBA" id="ARBA00022692"/>
    </source>
</evidence>
<dbReference type="Proteomes" id="UP000469440">
    <property type="component" value="Unassembled WGS sequence"/>
</dbReference>
<organism evidence="8 9">
    <name type="scientific">Caproicibacter fermentans</name>
    <dbReference type="NCBI Taxonomy" id="2576756"/>
    <lineage>
        <taxon>Bacteria</taxon>
        <taxon>Bacillati</taxon>
        <taxon>Bacillota</taxon>
        <taxon>Clostridia</taxon>
        <taxon>Eubacteriales</taxon>
        <taxon>Acutalibacteraceae</taxon>
        <taxon>Caproicibacter</taxon>
    </lineage>
</organism>
<protein>
    <submittedName>
        <fullName evidence="8">Oxaloacetate decarboxylase, gamma chain</fullName>
    </submittedName>
</protein>
<reference evidence="8 9" key="1">
    <citation type="submission" date="2019-09" db="EMBL/GenBank/DDBJ databases">
        <title>Genome sequence of Clostridium sp. EA1.</title>
        <authorList>
            <person name="Poehlein A."/>
            <person name="Bengelsdorf F.R."/>
            <person name="Daniel R."/>
        </authorList>
    </citation>
    <scope>NUCLEOTIDE SEQUENCE [LARGE SCALE GENOMIC DNA]</scope>
    <source>
        <strain evidence="8 9">EA1</strain>
    </source>
</reference>
<proteinExistence type="predicted"/>
<keyword evidence="3 7" id="KW-0812">Transmembrane</keyword>
<keyword evidence="9" id="KW-1185">Reference proteome</keyword>
<evidence type="ECO:0000313" key="8">
    <source>
        <dbReference type="EMBL" id="MVB09499.1"/>
    </source>
</evidence>
<sequence length="133" mass="14142">MNFQQEVQISLTVLITGLVVVFLMLIFLTLVIKGYGKAVNSLQSKLNQRPRESMPVPKPEPVPAAAPAPSEPAAEEAPAVEEGISEEILAVLAAAAYSMIPGGVVTSVRRAAVQSRARSSWGMAGLLENTRPF</sequence>
<dbReference type="GO" id="GO:0005886">
    <property type="term" value="C:plasma membrane"/>
    <property type="evidence" value="ECO:0007669"/>
    <property type="project" value="UniProtKB-SubCell"/>
</dbReference>
<feature type="compositionally biased region" description="Pro residues" evidence="6">
    <location>
        <begin position="56"/>
        <end position="70"/>
    </location>
</feature>
<dbReference type="InterPro" id="IPR005899">
    <property type="entry name" value="Na_pump_deCOase"/>
</dbReference>
<dbReference type="RefSeq" id="WP_066644678.1">
    <property type="nucleotide sequence ID" value="NZ_VWXL01000003.1"/>
</dbReference>
<keyword evidence="2" id="KW-1003">Cell membrane</keyword>
<gene>
    <name evidence="8" type="ORF">CAFE_01550</name>
</gene>
<dbReference type="GO" id="GO:0015081">
    <property type="term" value="F:sodium ion transmembrane transporter activity"/>
    <property type="evidence" value="ECO:0007669"/>
    <property type="project" value="InterPro"/>
</dbReference>
<dbReference type="GO" id="GO:0036376">
    <property type="term" value="P:sodium ion export across plasma membrane"/>
    <property type="evidence" value="ECO:0007669"/>
    <property type="project" value="InterPro"/>
</dbReference>
<dbReference type="AlphaFoldDB" id="A0A6N8HUY7"/>
<dbReference type="EMBL" id="VWXL01000003">
    <property type="protein sequence ID" value="MVB09499.1"/>
    <property type="molecule type" value="Genomic_DNA"/>
</dbReference>
<evidence type="ECO:0000256" key="4">
    <source>
        <dbReference type="ARBA" id="ARBA00022989"/>
    </source>
</evidence>
<accession>A0A6N8HUY7</accession>
<dbReference type="Pfam" id="PF04277">
    <property type="entry name" value="OAD_gamma"/>
    <property type="match status" value="1"/>
</dbReference>
<evidence type="ECO:0000313" key="9">
    <source>
        <dbReference type="Proteomes" id="UP000469440"/>
    </source>
</evidence>
<keyword evidence="4 7" id="KW-1133">Transmembrane helix</keyword>
<feature type="region of interest" description="Disordered" evidence="6">
    <location>
        <begin position="46"/>
        <end position="79"/>
    </location>
</feature>
<evidence type="ECO:0000256" key="6">
    <source>
        <dbReference type="SAM" id="MobiDB-lite"/>
    </source>
</evidence>